<gene>
    <name evidence="1" type="ORF">BXYJ_LOCUS3620</name>
</gene>
<dbReference type="Proteomes" id="UP000659654">
    <property type="component" value="Unassembled WGS sequence"/>
</dbReference>
<dbReference type="WBParaSite" id="BXY_0499800.1">
    <property type="protein sequence ID" value="BXY_0499800.1"/>
    <property type="gene ID" value="BXY_0499800"/>
</dbReference>
<evidence type="ECO:0000313" key="3">
    <source>
        <dbReference type="Proteomes" id="UP000659654"/>
    </source>
</evidence>
<reference evidence="4" key="1">
    <citation type="submission" date="2016-11" db="UniProtKB">
        <authorList>
            <consortium name="WormBaseParasite"/>
        </authorList>
    </citation>
    <scope>IDENTIFICATION</scope>
</reference>
<keyword evidence="3" id="KW-1185">Reference proteome</keyword>
<reference evidence="1" key="2">
    <citation type="submission" date="2020-09" db="EMBL/GenBank/DDBJ databases">
        <authorList>
            <person name="Kikuchi T."/>
        </authorList>
    </citation>
    <scope>NUCLEOTIDE SEQUENCE</scope>
    <source>
        <strain evidence="1">Ka4C1</strain>
    </source>
</reference>
<evidence type="ECO:0000313" key="2">
    <source>
        <dbReference type="Proteomes" id="UP000095284"/>
    </source>
</evidence>
<evidence type="ECO:0000313" key="1">
    <source>
        <dbReference type="EMBL" id="CAD5214619.1"/>
    </source>
</evidence>
<dbReference type="EMBL" id="CAJFDI010000002">
    <property type="protein sequence ID" value="CAD5214619.1"/>
    <property type="molecule type" value="Genomic_DNA"/>
</dbReference>
<dbReference type="SMR" id="A0A1I7RW85"/>
<name>A0A1I7RW85_BURXY</name>
<dbReference type="OrthoDB" id="10360919at2759"/>
<sequence>MMKEPVSKIELAEFPFGKDRRSGKDSDAYEVLEGPYGALEAQITSLVLDEHYYYLGLSGSTLDGLVLERQALKHKVYVELMEGKLEEELLTLKYRPEFYLFCVDVMYQNGLPVNKQIVENLRKTCKKIPSEQIEQILSCLDRVEGKSEKDKAEEIGIEFISCDR</sequence>
<dbReference type="Proteomes" id="UP000582659">
    <property type="component" value="Unassembled WGS sequence"/>
</dbReference>
<accession>A0A1I7RW85</accession>
<protein>
    <submittedName>
        <fullName evidence="1">(pine wood nematode) hypothetical protein</fullName>
    </submittedName>
</protein>
<organism evidence="2 4">
    <name type="scientific">Bursaphelenchus xylophilus</name>
    <name type="common">Pinewood nematode worm</name>
    <name type="synonym">Aphelenchoides xylophilus</name>
    <dbReference type="NCBI Taxonomy" id="6326"/>
    <lineage>
        <taxon>Eukaryota</taxon>
        <taxon>Metazoa</taxon>
        <taxon>Ecdysozoa</taxon>
        <taxon>Nematoda</taxon>
        <taxon>Chromadorea</taxon>
        <taxon>Rhabditida</taxon>
        <taxon>Tylenchina</taxon>
        <taxon>Tylenchomorpha</taxon>
        <taxon>Aphelenchoidea</taxon>
        <taxon>Aphelenchoididae</taxon>
        <taxon>Bursaphelenchus</taxon>
    </lineage>
</organism>
<proteinExistence type="predicted"/>
<dbReference type="Proteomes" id="UP000095284">
    <property type="component" value="Unplaced"/>
</dbReference>
<dbReference type="EMBL" id="CAJFCV020000002">
    <property type="protein sequence ID" value="CAG9095267.1"/>
    <property type="molecule type" value="Genomic_DNA"/>
</dbReference>
<dbReference type="AlphaFoldDB" id="A0A1I7RW85"/>
<evidence type="ECO:0000313" key="4">
    <source>
        <dbReference type="WBParaSite" id="BXY_0499800.1"/>
    </source>
</evidence>